<protein>
    <submittedName>
        <fullName evidence="2">Uncharacterized protein</fullName>
    </submittedName>
</protein>
<evidence type="ECO:0000256" key="1">
    <source>
        <dbReference type="SAM" id="MobiDB-lite"/>
    </source>
</evidence>
<reference evidence="2" key="1">
    <citation type="submission" date="2018-05" db="EMBL/GenBank/DDBJ databases">
        <authorList>
            <person name="Lanie J.A."/>
            <person name="Ng W.-L."/>
            <person name="Kazmierczak K.M."/>
            <person name="Andrzejewski T.M."/>
            <person name="Davidsen T.M."/>
            <person name="Wayne K.J."/>
            <person name="Tettelin H."/>
            <person name="Glass J.I."/>
            <person name="Rusch D."/>
            <person name="Podicherti R."/>
            <person name="Tsui H.-C.T."/>
            <person name="Winkler M.E."/>
        </authorList>
    </citation>
    <scope>NUCLEOTIDE SEQUENCE</scope>
</reference>
<feature type="region of interest" description="Disordered" evidence="1">
    <location>
        <begin position="1"/>
        <end position="24"/>
    </location>
</feature>
<dbReference type="EMBL" id="UINC01179038">
    <property type="protein sequence ID" value="SVD87516.1"/>
    <property type="molecule type" value="Genomic_DNA"/>
</dbReference>
<gene>
    <name evidence="2" type="ORF">METZ01_LOCUS440370</name>
</gene>
<dbReference type="AlphaFoldDB" id="A0A382YW64"/>
<name>A0A382YW64_9ZZZZ</name>
<accession>A0A382YW64</accession>
<proteinExistence type="predicted"/>
<sequence>MKRGTDSRINMVPPKRFGIPKSVD</sequence>
<evidence type="ECO:0000313" key="2">
    <source>
        <dbReference type="EMBL" id="SVD87516.1"/>
    </source>
</evidence>
<organism evidence="2">
    <name type="scientific">marine metagenome</name>
    <dbReference type="NCBI Taxonomy" id="408172"/>
    <lineage>
        <taxon>unclassified sequences</taxon>
        <taxon>metagenomes</taxon>
        <taxon>ecological metagenomes</taxon>
    </lineage>
</organism>